<organism evidence="2">
    <name type="scientific">Candidatus Enterococcus dunnyi</name>
    <dbReference type="NCBI Taxonomy" id="1834192"/>
    <lineage>
        <taxon>Bacteria</taxon>
        <taxon>Bacillati</taxon>
        <taxon>Bacillota</taxon>
        <taxon>Bacilli</taxon>
        <taxon>Lactobacillales</taxon>
        <taxon>Enterococcaceae</taxon>
        <taxon>Enterococcus</taxon>
    </lineage>
</organism>
<dbReference type="InterPro" id="IPR036465">
    <property type="entry name" value="vWFA_dom_sf"/>
</dbReference>
<evidence type="ECO:0000313" key="3">
    <source>
        <dbReference type="EMBL" id="WYJ94975.1"/>
    </source>
</evidence>
<dbReference type="Gene3D" id="3.40.50.410">
    <property type="entry name" value="von Willebrand factor, type A domain"/>
    <property type="match status" value="1"/>
</dbReference>
<dbReference type="SMART" id="SM00327">
    <property type="entry name" value="VWA"/>
    <property type="match status" value="1"/>
</dbReference>
<dbReference type="EMBL" id="CP147246">
    <property type="protein sequence ID" value="WYJ94975.1"/>
    <property type="molecule type" value="Genomic_DNA"/>
</dbReference>
<dbReference type="EMBL" id="NIBQ01000004">
    <property type="protein sequence ID" value="OUZ28443.1"/>
    <property type="molecule type" value="Genomic_DNA"/>
</dbReference>
<proteinExistence type="predicted"/>
<dbReference type="InterPro" id="IPR049319">
    <property type="entry name" value="GBS104-like_Ig"/>
</dbReference>
<evidence type="ECO:0000259" key="1">
    <source>
        <dbReference type="PROSITE" id="PS50234"/>
    </source>
</evidence>
<dbReference type="SUPFAM" id="SSF53300">
    <property type="entry name" value="vWA-like"/>
    <property type="match status" value="1"/>
</dbReference>
<dbReference type="AlphaFoldDB" id="A0A200ITW9"/>
<dbReference type="Proteomes" id="UP000196151">
    <property type="component" value="Chromosome"/>
</dbReference>
<dbReference type="RefSeq" id="WP_087642221.1">
    <property type="nucleotide sequence ID" value="NZ_CP147246.1"/>
</dbReference>
<sequence>MKKGRRKKLRFFHWMMIVASLIGLVYFAQSALLYTNAPIKAALKTDLQPGEVKLSKTAKPVEGMVNQWDITVRIEGRNQFPPPPTDIVLIIDTSGSMEENDRMIKAKSAAEKFVNMVLHKDYVNRIALVTYNSTVTNYTFNQAGWSDQFVDYAHKSLLIDKIKELEPVVNGGTFTQAGIKSATEVMAKATGEKRNIVLISDGVPTYSYPPTAPYNQLSGMELFDYPSGAAGYNYYESVKTIPEANFDYSKPYGNGAKYRIGAFAPEYEQMPTGSKNRLMANHAHSAIAQATITKNEKMSNGDFLVTDFYTIGVDLDSASQDDEIKTGNQTLKEIASSEDKCFAATADNLDDILSGIAGEIVGAIKSAHVVDPMGTGFVMNGSESVTQGNSEAKDVLGVKTINWDVGTLKTPVSNDPDEDVMYAEMTYRVDATNDVLKPNVIDTNGLAKTNGKTTIVYKRYDDTVIPSEFEVPSVKPIIVSLQKKLLDEDGKEVTEKSDSFDFKYGNDQYTGNDTFTLFPTEVKKIVHPWKASQEYTIEELLKSTQDYETQIEINGQVTAGTKDVFKFDSVNGQYTDQQIIVTNTRIAQIRKVYLNIRQAVIGPNEELVIPSKGYFTSDIENTDQTSNIISKSTTKDTPAEVSESLFMKYELMLKKGETKVSISDIIPEYYQFAGYIVSSTNQNLNTTHISSNTSGLMKTNKAELDYQTNEEYWLTMFITPKLGTTNDGDKETSPRPYSWAYKVNQFGQ</sequence>
<evidence type="ECO:0000313" key="4">
    <source>
        <dbReference type="Proteomes" id="UP000196151"/>
    </source>
</evidence>
<dbReference type="Pfam" id="PF21426">
    <property type="entry name" value="GBS104-like_Ig"/>
    <property type="match status" value="1"/>
</dbReference>
<dbReference type="CDD" id="cd00198">
    <property type="entry name" value="vWFA"/>
    <property type="match status" value="1"/>
</dbReference>
<name>A0A200ITW9_9ENTE</name>
<keyword evidence="4" id="KW-1185">Reference proteome</keyword>
<dbReference type="InterPro" id="IPR002035">
    <property type="entry name" value="VWF_A"/>
</dbReference>
<reference evidence="2" key="1">
    <citation type="submission" date="2017-05" db="EMBL/GenBank/DDBJ databases">
        <title>The Genome Sequence of Enterococcus sp. 9D6_DIV0238.</title>
        <authorList>
            <consortium name="The Broad Institute Genomics Platform"/>
            <consortium name="The Broad Institute Genomic Center for Infectious Diseases"/>
            <person name="Earl A."/>
            <person name="Manson A."/>
            <person name="Schwartman J."/>
            <person name="Gilmore M."/>
            <person name="Abouelleil A."/>
            <person name="Cao P."/>
            <person name="Chapman S."/>
            <person name="Cusick C."/>
            <person name="Shea T."/>
            <person name="Young S."/>
            <person name="Neafsey D."/>
            <person name="Nusbaum C."/>
            <person name="Birren B."/>
        </authorList>
    </citation>
    <scope>NUCLEOTIDE SEQUENCE [LARGE SCALE GENOMIC DNA]</scope>
    <source>
        <strain evidence="2">9D6_DIV0238</strain>
    </source>
</reference>
<feature type="domain" description="VWFA" evidence="1">
    <location>
        <begin position="86"/>
        <end position="360"/>
    </location>
</feature>
<dbReference type="OrthoDB" id="2056845at2"/>
<dbReference type="PROSITE" id="PS50234">
    <property type="entry name" value="VWFA"/>
    <property type="match status" value="1"/>
</dbReference>
<evidence type="ECO:0000313" key="2">
    <source>
        <dbReference type="EMBL" id="OUZ28443.1"/>
    </source>
</evidence>
<gene>
    <name evidence="3" type="ORF">A5889_002517</name>
    <name evidence="2" type="ORF">A5889_003198</name>
</gene>
<dbReference type="Pfam" id="PF00092">
    <property type="entry name" value="VWA"/>
    <property type="match status" value="1"/>
</dbReference>
<protein>
    <recommendedName>
        <fullName evidence="1">VWFA domain-containing protein</fullName>
    </recommendedName>
</protein>
<reference evidence="3" key="2">
    <citation type="submission" date="2017-05" db="EMBL/GenBank/DDBJ databases">
        <authorList>
            <consortium name="The Broad Institute Genomics Platform"/>
            <consortium name="The Broad Institute Genomic Center for Infectious Diseases"/>
            <person name="Earl A."/>
            <person name="Manson A."/>
            <person name="Schwartman J."/>
            <person name="Gilmore M."/>
            <person name="Abouelleil A."/>
            <person name="Cao P."/>
            <person name="Chapman S."/>
            <person name="Cusick C."/>
            <person name="Shea T."/>
            <person name="Young S."/>
            <person name="Neafsey D."/>
            <person name="Nusbaum C."/>
            <person name="Birren B."/>
        </authorList>
    </citation>
    <scope>NUCLEOTIDE SEQUENCE</scope>
    <source>
        <strain evidence="3">9D6_DIV0238</strain>
    </source>
</reference>
<accession>A0A200ITW9</accession>
<reference evidence="3" key="3">
    <citation type="submission" date="2024-03" db="EMBL/GenBank/DDBJ databases">
        <title>The Genome Sequence of Enterococcus sp. DIV0238c.</title>
        <authorList>
            <consortium name="The Broad Institute Genomics Platform"/>
            <consortium name="The Broad Institute Microbial Omics Core"/>
            <consortium name="The Broad Institute Genomic Center for Infectious Diseases"/>
            <person name="Earl A."/>
            <person name="Manson A."/>
            <person name="Gilmore M."/>
            <person name="Schwartman J."/>
            <person name="Shea T."/>
            <person name="Abouelleil A."/>
            <person name="Cao P."/>
            <person name="Chapman S."/>
            <person name="Cusick C."/>
            <person name="Young S."/>
            <person name="Neafsey D."/>
            <person name="Nusbaum C."/>
            <person name="Birren B."/>
        </authorList>
    </citation>
    <scope>NUCLEOTIDE SEQUENCE</scope>
    <source>
        <strain evidence="3">9D6_DIV0238</strain>
    </source>
</reference>